<name>D9RZ37_THEOJ</name>
<evidence type="ECO:0000313" key="2">
    <source>
        <dbReference type="Proteomes" id="UP000000272"/>
    </source>
</evidence>
<keyword evidence="2" id="KW-1185">Reference proteome</keyword>
<protein>
    <submittedName>
        <fullName evidence="1">Uncharacterized protein</fullName>
    </submittedName>
</protein>
<dbReference type="RefSeq" id="WP_013276612.1">
    <property type="nucleotide sequence ID" value="NC_014377.1"/>
</dbReference>
<accession>D9RZ37</accession>
<dbReference type="KEGG" id="toc:Toce_1861"/>
<organism evidence="1 2">
    <name type="scientific">Thermosediminibacter oceani (strain ATCC BAA-1034 / DSM 16646 / JW/IW-1228P)</name>
    <dbReference type="NCBI Taxonomy" id="555079"/>
    <lineage>
        <taxon>Bacteria</taxon>
        <taxon>Bacillati</taxon>
        <taxon>Bacillota</taxon>
        <taxon>Clostridia</taxon>
        <taxon>Thermosediminibacterales</taxon>
        <taxon>Thermosediminibacteraceae</taxon>
        <taxon>Thermosediminibacter</taxon>
    </lineage>
</organism>
<reference evidence="1 2" key="1">
    <citation type="journal article" date="2010" name="Stand. Genomic Sci.">
        <title>Complete genome sequence of Thermosediminibacter oceani type strain (JW/IW-1228P).</title>
        <authorList>
            <person name="Pitluck S."/>
            <person name="Yasawong M."/>
            <person name="Munk C."/>
            <person name="Nolan M."/>
            <person name="Lapidus A."/>
            <person name="Lucas S."/>
            <person name="Glavina Del Rio T."/>
            <person name="Tice H."/>
            <person name="Cheng J.F."/>
            <person name="Bruce D."/>
            <person name="Detter C."/>
            <person name="Tapia R."/>
            <person name="Han C."/>
            <person name="Goodwin L."/>
            <person name="Liolios K."/>
            <person name="Ivanova N."/>
            <person name="Mavromatis K."/>
            <person name="Mikhailova N."/>
            <person name="Pati A."/>
            <person name="Chen A."/>
            <person name="Palaniappan K."/>
            <person name="Land M."/>
            <person name="Hauser L."/>
            <person name="Chang Y.J."/>
            <person name="Jeffries C.D."/>
            <person name="Rohde M."/>
            <person name="Spring S."/>
            <person name="Sikorski J."/>
            <person name="Goker M."/>
            <person name="Woyke T."/>
            <person name="Bristow J."/>
            <person name="Eisen J.A."/>
            <person name="Markowitz V."/>
            <person name="Hugenholtz P."/>
            <person name="Kyrpides N.C."/>
            <person name="Klenk H.P."/>
        </authorList>
    </citation>
    <scope>NUCLEOTIDE SEQUENCE [LARGE SCALE GENOMIC DNA]</scope>
    <source>
        <strain evidence="2">ATCC BAA-1034 / DSM 16646 / JW/IW-1228P</strain>
    </source>
</reference>
<evidence type="ECO:0000313" key="1">
    <source>
        <dbReference type="EMBL" id="ADL08591.1"/>
    </source>
</evidence>
<gene>
    <name evidence="1" type="ordered locus">Toce_1861</name>
</gene>
<dbReference type="HOGENOM" id="CLU_195995_0_0_9"/>
<dbReference type="eggNOG" id="ENOG5033DKP">
    <property type="taxonomic scope" value="Bacteria"/>
</dbReference>
<dbReference type="AlphaFoldDB" id="D9RZ37"/>
<dbReference type="OrthoDB" id="1725415at2"/>
<dbReference type="STRING" id="555079.Toce_1861"/>
<dbReference type="Proteomes" id="UP000000272">
    <property type="component" value="Chromosome"/>
</dbReference>
<dbReference type="EMBL" id="CP002131">
    <property type="protein sequence ID" value="ADL08591.1"/>
    <property type="molecule type" value="Genomic_DNA"/>
</dbReference>
<sequence length="77" mass="8884">MAEIYINLGQEINDYDINALRSRLKSIKPGEEVVIRMEATDAHQADRIVDELRNHGFDYQPHGGHTDEYFLIARKKG</sequence>
<proteinExistence type="predicted"/>